<feature type="transmembrane region" description="Helical" evidence="7">
    <location>
        <begin position="305"/>
        <end position="331"/>
    </location>
</feature>
<evidence type="ECO:0000256" key="1">
    <source>
        <dbReference type="ARBA" id="ARBA00004651"/>
    </source>
</evidence>
<dbReference type="GO" id="GO:0055085">
    <property type="term" value="P:transmembrane transport"/>
    <property type="evidence" value="ECO:0007669"/>
    <property type="project" value="InterPro"/>
</dbReference>
<dbReference type="PANTHER" id="PTHR43163">
    <property type="entry name" value="DIPEPTIDE TRANSPORT SYSTEM PERMEASE PROTEIN DPPB-RELATED"/>
    <property type="match status" value="1"/>
</dbReference>
<dbReference type="RefSeq" id="WP_279288984.1">
    <property type="nucleotide sequence ID" value="NZ_JACHEN010000012.1"/>
</dbReference>
<dbReference type="SUPFAM" id="SSF161098">
    <property type="entry name" value="MetI-like"/>
    <property type="match status" value="1"/>
</dbReference>
<evidence type="ECO:0000256" key="5">
    <source>
        <dbReference type="ARBA" id="ARBA00022989"/>
    </source>
</evidence>
<evidence type="ECO:0000313" key="9">
    <source>
        <dbReference type="EMBL" id="MBB6216123.1"/>
    </source>
</evidence>
<keyword evidence="10" id="KW-1185">Reference proteome</keyword>
<sequence length="342" mass="37717">MMLLMDREGRKIQQGKNILKFIGKNLCKMIILMLLVSIGTFSLINISPIDPVEAYIGADAQITAEHYANIGRHWGLDKSPLERFLSWFTNILTGDFGTSMIFRQAVIKVIGEKFKSSLFLMGTAWVLSGIIGFFLGIVAGVNKGRWPDKVIKLMCLTMSSAPTFWIALLIIMVFSVWLGWFPIGLAAPVGKLAQHVTLGERIYHLTLPALTLSITGVSNIALHTRQKMMDVLETDYVLFAKARGERGWTLIKRHGIKNIMMPAITLQFASFSELFGGSVLAEQVFSYPGLGQAATMAGTRGDVPLLLGITLFSAFFVFTGNLLADIIYGIISPEIREGLHDA</sequence>
<dbReference type="Gene3D" id="1.10.3720.10">
    <property type="entry name" value="MetI-like"/>
    <property type="match status" value="1"/>
</dbReference>
<keyword evidence="5 7" id="KW-1133">Transmembrane helix</keyword>
<evidence type="ECO:0000256" key="7">
    <source>
        <dbReference type="RuleBase" id="RU363032"/>
    </source>
</evidence>
<keyword evidence="4 7" id="KW-0812">Transmembrane</keyword>
<feature type="transmembrane region" description="Helical" evidence="7">
    <location>
        <begin position="21"/>
        <end position="44"/>
    </location>
</feature>
<dbReference type="PROSITE" id="PS50928">
    <property type="entry name" value="ABC_TM1"/>
    <property type="match status" value="1"/>
</dbReference>
<dbReference type="Proteomes" id="UP000579281">
    <property type="component" value="Unassembled WGS sequence"/>
</dbReference>
<dbReference type="InterPro" id="IPR045621">
    <property type="entry name" value="BPD_transp_1_N"/>
</dbReference>
<keyword evidence="3" id="KW-1003">Cell membrane</keyword>
<gene>
    <name evidence="9" type="ORF">HNQ80_002222</name>
</gene>
<evidence type="ECO:0000256" key="3">
    <source>
        <dbReference type="ARBA" id="ARBA00022475"/>
    </source>
</evidence>
<evidence type="ECO:0000259" key="8">
    <source>
        <dbReference type="PROSITE" id="PS50928"/>
    </source>
</evidence>
<dbReference type="InterPro" id="IPR000515">
    <property type="entry name" value="MetI-like"/>
</dbReference>
<evidence type="ECO:0000256" key="6">
    <source>
        <dbReference type="ARBA" id="ARBA00023136"/>
    </source>
</evidence>
<organism evidence="9 10">
    <name type="scientific">Anaerosolibacter carboniphilus</name>
    <dbReference type="NCBI Taxonomy" id="1417629"/>
    <lineage>
        <taxon>Bacteria</taxon>
        <taxon>Bacillati</taxon>
        <taxon>Bacillota</taxon>
        <taxon>Clostridia</taxon>
        <taxon>Peptostreptococcales</taxon>
        <taxon>Thermotaleaceae</taxon>
        <taxon>Anaerosolibacter</taxon>
    </lineage>
</organism>
<dbReference type="CDD" id="cd06261">
    <property type="entry name" value="TM_PBP2"/>
    <property type="match status" value="1"/>
</dbReference>
<proteinExistence type="inferred from homology"/>
<accession>A0A841KRV3</accession>
<feature type="transmembrane region" description="Helical" evidence="7">
    <location>
        <begin position="118"/>
        <end position="141"/>
    </location>
</feature>
<keyword evidence="6 7" id="KW-0472">Membrane</keyword>
<comment type="similarity">
    <text evidence="7">Belongs to the binding-protein-dependent transport system permease family.</text>
</comment>
<dbReference type="EMBL" id="JACHEN010000012">
    <property type="protein sequence ID" value="MBB6216123.1"/>
    <property type="molecule type" value="Genomic_DNA"/>
</dbReference>
<evidence type="ECO:0000313" key="10">
    <source>
        <dbReference type="Proteomes" id="UP000579281"/>
    </source>
</evidence>
<comment type="caution">
    <text evidence="9">The sequence shown here is derived from an EMBL/GenBank/DDBJ whole genome shotgun (WGS) entry which is preliminary data.</text>
</comment>
<evidence type="ECO:0000256" key="4">
    <source>
        <dbReference type="ARBA" id="ARBA00022692"/>
    </source>
</evidence>
<dbReference type="AlphaFoldDB" id="A0A841KRV3"/>
<reference evidence="9 10" key="1">
    <citation type="submission" date="2020-08" db="EMBL/GenBank/DDBJ databases">
        <title>Genomic Encyclopedia of Type Strains, Phase IV (KMG-IV): sequencing the most valuable type-strain genomes for metagenomic binning, comparative biology and taxonomic classification.</title>
        <authorList>
            <person name="Goeker M."/>
        </authorList>
    </citation>
    <scope>NUCLEOTIDE SEQUENCE [LARGE SCALE GENOMIC DNA]</scope>
    <source>
        <strain evidence="9 10">DSM 103526</strain>
    </source>
</reference>
<feature type="transmembrane region" description="Helical" evidence="7">
    <location>
        <begin position="162"/>
        <end position="182"/>
    </location>
</feature>
<name>A0A841KRV3_9FIRM</name>
<evidence type="ECO:0000256" key="2">
    <source>
        <dbReference type="ARBA" id="ARBA00022448"/>
    </source>
</evidence>
<keyword evidence="2 7" id="KW-0813">Transport</keyword>
<dbReference type="InterPro" id="IPR035906">
    <property type="entry name" value="MetI-like_sf"/>
</dbReference>
<dbReference type="Pfam" id="PF19300">
    <property type="entry name" value="BPD_transp_1_N"/>
    <property type="match status" value="1"/>
</dbReference>
<feature type="transmembrane region" description="Helical" evidence="7">
    <location>
        <begin position="202"/>
        <end position="222"/>
    </location>
</feature>
<dbReference type="Pfam" id="PF00528">
    <property type="entry name" value="BPD_transp_1"/>
    <property type="match status" value="1"/>
</dbReference>
<dbReference type="GO" id="GO:0005886">
    <property type="term" value="C:plasma membrane"/>
    <property type="evidence" value="ECO:0007669"/>
    <property type="project" value="UniProtKB-SubCell"/>
</dbReference>
<feature type="domain" description="ABC transmembrane type-1" evidence="8">
    <location>
        <begin position="114"/>
        <end position="328"/>
    </location>
</feature>
<dbReference type="PANTHER" id="PTHR43163:SF9">
    <property type="entry name" value="ABC TRANSPORTER PERMEASE PROTEIN"/>
    <property type="match status" value="1"/>
</dbReference>
<protein>
    <submittedName>
        <fullName evidence="9">Peptide/nickel transport system permease protein</fullName>
    </submittedName>
</protein>
<comment type="subcellular location">
    <subcellularLocation>
        <location evidence="1 7">Cell membrane</location>
        <topology evidence="1 7">Multi-pass membrane protein</topology>
    </subcellularLocation>
</comment>